<evidence type="ECO:0000313" key="3">
    <source>
        <dbReference type="Proteomes" id="UP000609172"/>
    </source>
</evidence>
<dbReference type="RefSeq" id="WP_200104371.1">
    <property type="nucleotide sequence ID" value="NZ_JAEHFV010000001.1"/>
</dbReference>
<gene>
    <name evidence="2" type="ORF">I5M07_01225</name>
</gene>
<protein>
    <submittedName>
        <fullName evidence="2">Uncharacterized protein</fullName>
    </submittedName>
</protein>
<proteinExistence type="predicted"/>
<sequence length="188" mass="21391">MKQLLSLTFLFLTLQLTAQKGCDYSSNVTDSIGTYKSTRDYIISEKHFGGTASYVFFSLASTDGMPTLNLQLINKSKDFMTANCFDKNSRLILQLANGKIVTLYHMDQENCGTLIRDDKGFDNRVTVGIFMFIKGSIEELKKSPVSVMRIKYLTGSEDYVIRHELTSEMDGKKYEPDTYFMNNLKCVE</sequence>
<comment type="caution">
    <text evidence="2">The sequence shown here is derived from an EMBL/GenBank/DDBJ whole genome shotgun (WGS) entry which is preliminary data.</text>
</comment>
<keyword evidence="1" id="KW-0732">Signal</keyword>
<dbReference type="EMBL" id="JAEHFV010000001">
    <property type="protein sequence ID" value="MBK0368441.1"/>
    <property type="molecule type" value="Genomic_DNA"/>
</dbReference>
<reference evidence="2" key="1">
    <citation type="submission" date="2020-12" db="EMBL/GenBank/DDBJ databases">
        <title>Bacterial novel species Flavobacterium sp. SE-1-e isolated from soil.</title>
        <authorList>
            <person name="Jung H.-Y."/>
        </authorList>
    </citation>
    <scope>NUCLEOTIDE SEQUENCE</scope>
    <source>
        <strain evidence="2">SE-1-e</strain>
    </source>
</reference>
<feature type="chain" id="PRO_5037198300" evidence="1">
    <location>
        <begin position="19"/>
        <end position="188"/>
    </location>
</feature>
<feature type="signal peptide" evidence="1">
    <location>
        <begin position="1"/>
        <end position="18"/>
    </location>
</feature>
<dbReference type="AlphaFoldDB" id="A0A934PHY7"/>
<keyword evidence="3" id="KW-1185">Reference proteome</keyword>
<evidence type="ECO:0000313" key="2">
    <source>
        <dbReference type="EMBL" id="MBK0368441.1"/>
    </source>
</evidence>
<accession>A0A934PHY7</accession>
<dbReference type="Proteomes" id="UP000609172">
    <property type="component" value="Unassembled WGS sequence"/>
</dbReference>
<organism evidence="2 3">
    <name type="scientific">Flavobacterium agrisoli</name>
    <dbReference type="NCBI Taxonomy" id="2793066"/>
    <lineage>
        <taxon>Bacteria</taxon>
        <taxon>Pseudomonadati</taxon>
        <taxon>Bacteroidota</taxon>
        <taxon>Flavobacteriia</taxon>
        <taxon>Flavobacteriales</taxon>
        <taxon>Flavobacteriaceae</taxon>
        <taxon>Flavobacterium</taxon>
    </lineage>
</organism>
<evidence type="ECO:0000256" key="1">
    <source>
        <dbReference type="SAM" id="SignalP"/>
    </source>
</evidence>
<name>A0A934PHY7_9FLAO</name>